<dbReference type="AlphaFoldDB" id="A0A8J7JB96"/>
<evidence type="ECO:0000313" key="1">
    <source>
        <dbReference type="EMBL" id="MBE9116845.1"/>
    </source>
</evidence>
<evidence type="ECO:0000313" key="2">
    <source>
        <dbReference type="Proteomes" id="UP000654482"/>
    </source>
</evidence>
<sequence length="106" mass="12471">MNPEEYNRKKRELEQELQGSEWLQKFKQLSFGLRQLKAEIPLTQLCKLQWLTESETLAIHCPNPEVREGLCRQKTQLAQLNIMARRFVIQYPALPDAIVYRGNSVE</sequence>
<gene>
    <name evidence="1" type="ORF">IQ249_13140</name>
</gene>
<comment type="caution">
    <text evidence="1">The sequence shown here is derived from an EMBL/GenBank/DDBJ whole genome shotgun (WGS) entry which is preliminary data.</text>
</comment>
<organism evidence="1 2">
    <name type="scientific">Lusitaniella coriacea LEGE 07157</name>
    <dbReference type="NCBI Taxonomy" id="945747"/>
    <lineage>
        <taxon>Bacteria</taxon>
        <taxon>Bacillati</taxon>
        <taxon>Cyanobacteriota</taxon>
        <taxon>Cyanophyceae</taxon>
        <taxon>Spirulinales</taxon>
        <taxon>Lusitaniellaceae</taxon>
        <taxon>Lusitaniella</taxon>
    </lineage>
</organism>
<reference evidence="1" key="1">
    <citation type="submission" date="2020-10" db="EMBL/GenBank/DDBJ databases">
        <authorList>
            <person name="Castelo-Branco R."/>
            <person name="Eusebio N."/>
            <person name="Adriana R."/>
            <person name="Vieira A."/>
            <person name="Brugerolle De Fraissinette N."/>
            <person name="Rezende De Castro R."/>
            <person name="Schneider M.P."/>
            <person name="Vasconcelos V."/>
            <person name="Leao P.N."/>
        </authorList>
    </citation>
    <scope>NUCLEOTIDE SEQUENCE</scope>
    <source>
        <strain evidence="1">LEGE 07157</strain>
    </source>
</reference>
<dbReference type="EMBL" id="JADEWZ010000018">
    <property type="protein sequence ID" value="MBE9116845.1"/>
    <property type="molecule type" value="Genomic_DNA"/>
</dbReference>
<keyword evidence="2" id="KW-1185">Reference proteome</keyword>
<name>A0A8J7JB96_9CYAN</name>
<accession>A0A8J7JB96</accession>
<proteinExistence type="predicted"/>
<dbReference type="Proteomes" id="UP000654482">
    <property type="component" value="Unassembled WGS sequence"/>
</dbReference>
<protein>
    <submittedName>
        <fullName evidence="1">Uncharacterized protein</fullName>
    </submittedName>
</protein>